<keyword evidence="3" id="KW-0813">Transport</keyword>
<dbReference type="Pfam" id="PF01012">
    <property type="entry name" value="ETF"/>
    <property type="match status" value="1"/>
</dbReference>
<evidence type="ECO:0000256" key="2">
    <source>
        <dbReference type="ARBA" id="ARBA00016797"/>
    </source>
</evidence>
<sequence>MKILVALKQVPDTESRIKVAADGKSLDPADVKWITSPYDEYALEEAIRIKEGKGAEVVALSVGSDAAKDVLKNALALGADSAVLLKGDGQGDAYQVAQMIAAFVKDKGFDLILCGNKGLGGDNAAMGPMLAELLGIAQANVIVKLELGDGTFRAEREIEVGSEMVEGALPAVITTQKGLNEPRYASLKGIMAAKKKTIEELDAAPATAGAQVSALALPPERPAGRRMEGEPAAQALALIQALKDEAKVF</sequence>
<dbReference type="InterPro" id="IPR012255">
    <property type="entry name" value="ETF_b"/>
</dbReference>
<comment type="similarity">
    <text evidence="1">Belongs to the ETF beta-subunit/FixA family.</text>
</comment>
<evidence type="ECO:0000256" key="3">
    <source>
        <dbReference type="ARBA" id="ARBA00022448"/>
    </source>
</evidence>
<name>A0A9D7XH33_9BACT</name>
<keyword evidence="4" id="KW-0249">Electron transport</keyword>
<dbReference type="SMART" id="SM00893">
    <property type="entry name" value="ETF"/>
    <property type="match status" value="1"/>
</dbReference>
<dbReference type="Proteomes" id="UP000886657">
    <property type="component" value="Unassembled WGS sequence"/>
</dbReference>
<dbReference type="Gene3D" id="3.40.50.620">
    <property type="entry name" value="HUPs"/>
    <property type="match status" value="1"/>
</dbReference>
<comment type="caution">
    <text evidence="6">The sequence shown here is derived from an EMBL/GenBank/DDBJ whole genome shotgun (WGS) entry which is preliminary data.</text>
</comment>
<evidence type="ECO:0000313" key="7">
    <source>
        <dbReference type="Proteomes" id="UP000886657"/>
    </source>
</evidence>
<dbReference type="CDD" id="cd01714">
    <property type="entry name" value="ETF_beta"/>
    <property type="match status" value="1"/>
</dbReference>
<gene>
    <name evidence="6" type="ORF">IPP58_03995</name>
</gene>
<dbReference type="EMBL" id="JADKIO010000005">
    <property type="protein sequence ID" value="MBK9795647.1"/>
    <property type="molecule type" value="Genomic_DNA"/>
</dbReference>
<evidence type="ECO:0000256" key="1">
    <source>
        <dbReference type="ARBA" id="ARBA00007557"/>
    </source>
</evidence>
<dbReference type="PANTHER" id="PTHR21294:SF8">
    <property type="entry name" value="ELECTRON TRANSFER FLAVOPROTEIN SUBUNIT BETA"/>
    <property type="match status" value="1"/>
</dbReference>
<dbReference type="PANTHER" id="PTHR21294">
    <property type="entry name" value="ELECTRON TRANSFER FLAVOPROTEIN BETA-SUBUNIT"/>
    <property type="match status" value="1"/>
</dbReference>
<reference evidence="6" key="1">
    <citation type="submission" date="2020-10" db="EMBL/GenBank/DDBJ databases">
        <title>Connecting structure to function with the recovery of over 1000 high-quality activated sludge metagenome-assembled genomes encoding full-length rRNA genes using long-read sequencing.</title>
        <authorList>
            <person name="Singleton C.M."/>
            <person name="Petriglieri F."/>
            <person name="Kristensen J.M."/>
            <person name="Kirkegaard R.H."/>
            <person name="Michaelsen T.Y."/>
            <person name="Andersen M.H."/>
            <person name="Karst S.M."/>
            <person name="Dueholm M.S."/>
            <person name="Nielsen P.H."/>
            <person name="Albertsen M."/>
        </authorList>
    </citation>
    <scope>NUCLEOTIDE SEQUENCE</scope>
    <source>
        <strain evidence="6">Skiv_18-Q3-R9-52_MAXAC.067</strain>
    </source>
</reference>
<dbReference type="InterPro" id="IPR014729">
    <property type="entry name" value="Rossmann-like_a/b/a_fold"/>
</dbReference>
<feature type="domain" description="Electron transfer flavoprotein alpha/beta-subunit N-terminal" evidence="5">
    <location>
        <begin position="23"/>
        <end position="210"/>
    </location>
</feature>
<proteinExistence type="inferred from homology"/>
<dbReference type="InterPro" id="IPR033948">
    <property type="entry name" value="ETF_beta_N"/>
</dbReference>
<dbReference type="InterPro" id="IPR014730">
    <property type="entry name" value="ETF_a/b_N"/>
</dbReference>
<organism evidence="6 7">
    <name type="scientific">Candidatus Geothrix skivensis</name>
    <dbReference type="NCBI Taxonomy" id="2954439"/>
    <lineage>
        <taxon>Bacteria</taxon>
        <taxon>Pseudomonadati</taxon>
        <taxon>Acidobacteriota</taxon>
        <taxon>Holophagae</taxon>
        <taxon>Holophagales</taxon>
        <taxon>Holophagaceae</taxon>
        <taxon>Geothrix</taxon>
    </lineage>
</organism>
<protein>
    <recommendedName>
        <fullName evidence="2">Electron transfer flavoprotein subunit beta</fullName>
    </recommendedName>
</protein>
<dbReference type="PIRSF" id="PIRSF000090">
    <property type="entry name" value="Beta-ETF"/>
    <property type="match status" value="1"/>
</dbReference>
<evidence type="ECO:0000259" key="5">
    <source>
        <dbReference type="SMART" id="SM00893"/>
    </source>
</evidence>
<dbReference type="AlphaFoldDB" id="A0A9D7XH33"/>
<evidence type="ECO:0000256" key="4">
    <source>
        <dbReference type="ARBA" id="ARBA00022982"/>
    </source>
</evidence>
<dbReference type="SUPFAM" id="SSF52402">
    <property type="entry name" value="Adenine nucleotide alpha hydrolases-like"/>
    <property type="match status" value="1"/>
</dbReference>
<dbReference type="GO" id="GO:0009055">
    <property type="term" value="F:electron transfer activity"/>
    <property type="evidence" value="ECO:0007669"/>
    <property type="project" value="InterPro"/>
</dbReference>
<evidence type="ECO:0000313" key="6">
    <source>
        <dbReference type="EMBL" id="MBK9795647.1"/>
    </source>
</evidence>
<accession>A0A9D7XH33</accession>